<keyword evidence="3" id="KW-0539">Nucleus</keyword>
<dbReference type="EMBL" id="JABSTU010000006">
    <property type="protein sequence ID" value="KAH8027601.1"/>
    <property type="molecule type" value="Genomic_DNA"/>
</dbReference>
<accession>A0A9J6E0H9</accession>
<reference evidence="4" key="2">
    <citation type="submission" date="2021-09" db="EMBL/GenBank/DDBJ databases">
        <authorList>
            <person name="Jia N."/>
            <person name="Wang J."/>
            <person name="Shi W."/>
            <person name="Du L."/>
            <person name="Sun Y."/>
            <person name="Zhan W."/>
            <person name="Jiang J."/>
            <person name="Wang Q."/>
            <person name="Zhang B."/>
            <person name="Ji P."/>
            <person name="Sakyi L.B."/>
            <person name="Cui X."/>
            <person name="Yuan T."/>
            <person name="Jiang B."/>
            <person name="Yang W."/>
            <person name="Lam T.T.-Y."/>
            <person name="Chang Q."/>
            <person name="Ding S."/>
            <person name="Wang X."/>
            <person name="Zhu J."/>
            <person name="Ruan X."/>
            <person name="Zhao L."/>
            <person name="Wei J."/>
            <person name="Que T."/>
            <person name="Du C."/>
            <person name="Cheng J."/>
            <person name="Dai P."/>
            <person name="Han X."/>
            <person name="Huang E."/>
            <person name="Gao Y."/>
            <person name="Liu J."/>
            <person name="Shao H."/>
            <person name="Ye R."/>
            <person name="Li L."/>
            <person name="Wei W."/>
            <person name="Wang X."/>
            <person name="Wang C."/>
            <person name="Huo Q."/>
            <person name="Li W."/>
            <person name="Guo W."/>
            <person name="Chen H."/>
            <person name="Chen S."/>
            <person name="Zhou L."/>
            <person name="Zhou L."/>
            <person name="Ni X."/>
            <person name="Tian J."/>
            <person name="Zhou Y."/>
            <person name="Sheng Y."/>
            <person name="Liu T."/>
            <person name="Pan Y."/>
            <person name="Xia L."/>
            <person name="Li J."/>
            <person name="Zhao F."/>
            <person name="Cao W."/>
        </authorList>
    </citation>
    <scope>NUCLEOTIDE SEQUENCE</scope>
    <source>
        <strain evidence="4">Rmic-2018</strain>
        <tissue evidence="4">Larvae</tissue>
    </source>
</reference>
<dbReference type="PANTHER" id="PTHR14152">
    <property type="entry name" value="SQUAMOUS CELL CARCINOMA ANTIGEN RECOGNISED BY CYTOTOXIC T LYMPHOCYTES"/>
    <property type="match status" value="1"/>
</dbReference>
<keyword evidence="5" id="KW-1185">Reference proteome</keyword>
<sequence length="223" mass="24365">MSHTEFVNLPNKILLAPGKHCVLTSNIAVIDTLVNEAVGTLQTGIAGCSSGILAQFSQWWNCHVLGPDEDLTGVAVEEDDTEQTLEAALTKARRLRLAEGSSLQKIAESARLARDQDDVEDKASSAKAIVLNSTAEFCRTLGDIPTYGMSGNRDEEAEELLDMDIDKEEEDEEAGDASKRGAWNEVDIEEKPVEIKVPHLVATYCPFTVSWSRGHAQIKKRIA</sequence>
<dbReference type="Proteomes" id="UP000821866">
    <property type="component" value="Chromosome 4"/>
</dbReference>
<comment type="subcellular location">
    <subcellularLocation>
        <location evidence="1">Nucleus</location>
    </subcellularLocation>
</comment>
<evidence type="ECO:0000313" key="4">
    <source>
        <dbReference type="EMBL" id="KAH8027601.1"/>
    </source>
</evidence>
<dbReference type="GO" id="GO:0000481">
    <property type="term" value="P:maturation of 5S rRNA"/>
    <property type="evidence" value="ECO:0007669"/>
    <property type="project" value="TreeGrafter"/>
</dbReference>
<evidence type="ECO:0000256" key="3">
    <source>
        <dbReference type="ARBA" id="ARBA00023242"/>
    </source>
</evidence>
<name>A0A9J6E0H9_RHIMP</name>
<dbReference type="Pfam" id="PF03343">
    <property type="entry name" value="SART-1"/>
    <property type="match status" value="1"/>
</dbReference>
<protein>
    <submittedName>
        <fullName evidence="4">Uncharacterized protein</fullName>
    </submittedName>
</protein>
<dbReference type="GO" id="GO:0046540">
    <property type="term" value="C:U4/U6 x U5 tri-snRNP complex"/>
    <property type="evidence" value="ECO:0007669"/>
    <property type="project" value="TreeGrafter"/>
</dbReference>
<comment type="similarity">
    <text evidence="2">Belongs to the SNU66/SART1 family.</text>
</comment>
<dbReference type="PANTHER" id="PTHR14152:SF5">
    <property type="entry name" value="U4_U6.U5 TRI-SNRNP-ASSOCIATED PROTEIN 1"/>
    <property type="match status" value="1"/>
</dbReference>
<dbReference type="GO" id="GO:0045292">
    <property type="term" value="P:mRNA cis splicing, via spliceosome"/>
    <property type="evidence" value="ECO:0007669"/>
    <property type="project" value="TreeGrafter"/>
</dbReference>
<organism evidence="4 5">
    <name type="scientific">Rhipicephalus microplus</name>
    <name type="common">Cattle tick</name>
    <name type="synonym">Boophilus microplus</name>
    <dbReference type="NCBI Taxonomy" id="6941"/>
    <lineage>
        <taxon>Eukaryota</taxon>
        <taxon>Metazoa</taxon>
        <taxon>Ecdysozoa</taxon>
        <taxon>Arthropoda</taxon>
        <taxon>Chelicerata</taxon>
        <taxon>Arachnida</taxon>
        <taxon>Acari</taxon>
        <taxon>Parasitiformes</taxon>
        <taxon>Ixodida</taxon>
        <taxon>Ixodoidea</taxon>
        <taxon>Ixodidae</taxon>
        <taxon>Rhipicephalinae</taxon>
        <taxon>Rhipicephalus</taxon>
        <taxon>Boophilus</taxon>
    </lineage>
</organism>
<gene>
    <name evidence="4" type="ORF">HPB51_007151</name>
</gene>
<reference evidence="4" key="1">
    <citation type="journal article" date="2020" name="Cell">
        <title>Large-Scale Comparative Analyses of Tick Genomes Elucidate Their Genetic Diversity and Vector Capacities.</title>
        <authorList>
            <consortium name="Tick Genome and Microbiome Consortium (TIGMIC)"/>
            <person name="Jia N."/>
            <person name="Wang J."/>
            <person name="Shi W."/>
            <person name="Du L."/>
            <person name="Sun Y."/>
            <person name="Zhan W."/>
            <person name="Jiang J.F."/>
            <person name="Wang Q."/>
            <person name="Zhang B."/>
            <person name="Ji P."/>
            <person name="Bell-Sakyi L."/>
            <person name="Cui X.M."/>
            <person name="Yuan T.T."/>
            <person name="Jiang B.G."/>
            <person name="Yang W.F."/>
            <person name="Lam T.T."/>
            <person name="Chang Q.C."/>
            <person name="Ding S.J."/>
            <person name="Wang X.J."/>
            <person name="Zhu J.G."/>
            <person name="Ruan X.D."/>
            <person name="Zhao L."/>
            <person name="Wei J.T."/>
            <person name="Ye R.Z."/>
            <person name="Que T.C."/>
            <person name="Du C.H."/>
            <person name="Zhou Y.H."/>
            <person name="Cheng J.X."/>
            <person name="Dai P.F."/>
            <person name="Guo W.B."/>
            <person name="Han X.H."/>
            <person name="Huang E.J."/>
            <person name="Li L.F."/>
            <person name="Wei W."/>
            <person name="Gao Y.C."/>
            <person name="Liu J.Z."/>
            <person name="Shao H.Z."/>
            <person name="Wang X."/>
            <person name="Wang C.C."/>
            <person name="Yang T.C."/>
            <person name="Huo Q.B."/>
            <person name="Li W."/>
            <person name="Chen H.Y."/>
            <person name="Chen S.E."/>
            <person name="Zhou L.G."/>
            <person name="Ni X.B."/>
            <person name="Tian J.H."/>
            <person name="Sheng Y."/>
            <person name="Liu T."/>
            <person name="Pan Y.S."/>
            <person name="Xia L.Y."/>
            <person name="Li J."/>
            <person name="Zhao F."/>
            <person name="Cao W.C."/>
        </authorList>
    </citation>
    <scope>NUCLEOTIDE SEQUENCE</scope>
    <source>
        <strain evidence="4">Rmic-2018</strain>
    </source>
</reference>
<evidence type="ECO:0000256" key="2">
    <source>
        <dbReference type="ARBA" id="ARBA00006076"/>
    </source>
</evidence>
<dbReference type="VEuPathDB" id="VectorBase:LOC119167109"/>
<comment type="caution">
    <text evidence="4">The sequence shown here is derived from an EMBL/GenBank/DDBJ whole genome shotgun (WGS) entry which is preliminary data.</text>
</comment>
<evidence type="ECO:0000256" key="1">
    <source>
        <dbReference type="ARBA" id="ARBA00004123"/>
    </source>
</evidence>
<dbReference type="AlphaFoldDB" id="A0A9J6E0H9"/>
<proteinExistence type="inferred from homology"/>
<dbReference type="InterPro" id="IPR005011">
    <property type="entry name" value="SNU66/SART1"/>
</dbReference>
<evidence type="ECO:0000313" key="5">
    <source>
        <dbReference type="Proteomes" id="UP000821866"/>
    </source>
</evidence>